<evidence type="ECO:0000256" key="1">
    <source>
        <dbReference type="ARBA" id="ARBA00000316"/>
    </source>
</evidence>
<name>A0A128EJW4_9BACT</name>
<dbReference type="EMBL" id="FIZP01000016">
    <property type="protein sequence ID" value="CZE49209.1"/>
    <property type="molecule type" value="Genomic_DNA"/>
</dbReference>
<dbReference type="NCBIfam" id="TIGR00492">
    <property type="entry name" value="alr"/>
    <property type="match status" value="1"/>
</dbReference>
<evidence type="ECO:0000313" key="9">
    <source>
        <dbReference type="EMBL" id="CZE49209.1"/>
    </source>
</evidence>
<feature type="active site" description="Proton acceptor; specific for L-alanine" evidence="5">
    <location>
        <position position="268"/>
    </location>
</feature>
<dbReference type="PRINTS" id="PR00992">
    <property type="entry name" value="ALARACEMASE"/>
</dbReference>
<feature type="binding site" evidence="5 7">
    <location>
        <position position="315"/>
    </location>
    <ligand>
        <name>substrate</name>
    </ligand>
</feature>
<comment type="pathway">
    <text evidence="5">Amino-acid biosynthesis; D-alanine biosynthesis; D-alanine from L-alanine: step 1/1.</text>
</comment>
<keyword evidence="3 5" id="KW-0663">Pyridoxal phosphate</keyword>
<organism evidence="9 10">
    <name type="scientific">Campylobacter geochelonis</name>
    <dbReference type="NCBI Taxonomy" id="1780362"/>
    <lineage>
        <taxon>Bacteria</taxon>
        <taxon>Pseudomonadati</taxon>
        <taxon>Campylobacterota</taxon>
        <taxon>Epsilonproteobacteria</taxon>
        <taxon>Campylobacterales</taxon>
        <taxon>Campylobacteraceae</taxon>
        <taxon>Campylobacter</taxon>
    </lineage>
</organism>
<dbReference type="SUPFAM" id="SSF51419">
    <property type="entry name" value="PLP-binding barrel"/>
    <property type="match status" value="1"/>
</dbReference>
<dbReference type="PANTHER" id="PTHR30511:SF0">
    <property type="entry name" value="ALANINE RACEMASE, CATABOLIC-RELATED"/>
    <property type="match status" value="1"/>
</dbReference>
<proteinExistence type="inferred from homology"/>
<dbReference type="PANTHER" id="PTHR30511">
    <property type="entry name" value="ALANINE RACEMASE"/>
    <property type="match status" value="1"/>
</dbReference>
<keyword evidence="10" id="KW-1185">Reference proteome</keyword>
<dbReference type="GO" id="GO:0030170">
    <property type="term" value="F:pyridoxal phosphate binding"/>
    <property type="evidence" value="ECO:0007669"/>
    <property type="project" value="UniProtKB-UniRule"/>
</dbReference>
<evidence type="ECO:0000256" key="3">
    <source>
        <dbReference type="ARBA" id="ARBA00022898"/>
    </source>
</evidence>
<feature type="domain" description="Alanine racemase C-terminal" evidence="8">
    <location>
        <begin position="247"/>
        <end position="371"/>
    </location>
</feature>
<dbReference type="Gene3D" id="3.20.20.10">
    <property type="entry name" value="Alanine racemase"/>
    <property type="match status" value="1"/>
</dbReference>
<dbReference type="HAMAP" id="MF_01201">
    <property type="entry name" value="Ala_racemase"/>
    <property type="match status" value="1"/>
</dbReference>
<dbReference type="FunFam" id="3.20.20.10:FF:000002">
    <property type="entry name" value="Alanine racemase"/>
    <property type="match status" value="1"/>
</dbReference>
<dbReference type="SMART" id="SM01005">
    <property type="entry name" value="Ala_racemase_C"/>
    <property type="match status" value="1"/>
</dbReference>
<dbReference type="Proteomes" id="UP000069632">
    <property type="component" value="Unassembled WGS sequence"/>
</dbReference>
<dbReference type="PROSITE" id="PS00395">
    <property type="entry name" value="ALANINE_RACEMASE"/>
    <property type="match status" value="1"/>
</dbReference>
<feature type="binding site" evidence="5 7">
    <location>
        <position position="142"/>
    </location>
    <ligand>
        <name>substrate</name>
    </ligand>
</feature>
<dbReference type="EC" id="5.1.1.1" evidence="5"/>
<dbReference type="UniPathway" id="UPA00042">
    <property type="reaction ID" value="UER00497"/>
</dbReference>
<feature type="active site" description="Proton acceptor; specific for D-alanine" evidence="5">
    <location>
        <position position="46"/>
    </location>
</feature>
<keyword evidence="4 5" id="KW-0413">Isomerase</keyword>
<dbReference type="InterPro" id="IPR011079">
    <property type="entry name" value="Ala_racemase_C"/>
</dbReference>
<dbReference type="InterPro" id="IPR001608">
    <property type="entry name" value="Ala_racemase_N"/>
</dbReference>
<dbReference type="Gene3D" id="2.40.37.10">
    <property type="entry name" value="Lyase, Ornithine Decarboxylase, Chain A, domain 1"/>
    <property type="match status" value="1"/>
</dbReference>
<evidence type="ECO:0000256" key="4">
    <source>
        <dbReference type="ARBA" id="ARBA00023235"/>
    </source>
</evidence>
<evidence type="ECO:0000256" key="7">
    <source>
        <dbReference type="PIRSR" id="PIRSR600821-52"/>
    </source>
</evidence>
<gene>
    <name evidence="9" type="primary">alr</name>
    <name evidence="9" type="ORF">ERS672216_01803</name>
</gene>
<evidence type="ECO:0000313" key="10">
    <source>
        <dbReference type="Proteomes" id="UP000069632"/>
    </source>
</evidence>
<dbReference type="GO" id="GO:0005829">
    <property type="term" value="C:cytosol"/>
    <property type="evidence" value="ECO:0007669"/>
    <property type="project" value="TreeGrafter"/>
</dbReference>
<dbReference type="GO" id="GO:0008784">
    <property type="term" value="F:alanine racemase activity"/>
    <property type="evidence" value="ECO:0007669"/>
    <property type="project" value="UniProtKB-UniRule"/>
</dbReference>
<dbReference type="AlphaFoldDB" id="A0A128EJW4"/>
<accession>A0A128EJW4</accession>
<dbReference type="InterPro" id="IPR029066">
    <property type="entry name" value="PLP-binding_barrel"/>
</dbReference>
<comment type="catalytic activity">
    <reaction evidence="1 5">
        <text>L-alanine = D-alanine</text>
        <dbReference type="Rhea" id="RHEA:20249"/>
        <dbReference type="ChEBI" id="CHEBI:57416"/>
        <dbReference type="ChEBI" id="CHEBI:57972"/>
        <dbReference type="EC" id="5.1.1.1"/>
    </reaction>
</comment>
<dbReference type="GO" id="GO:0009252">
    <property type="term" value="P:peptidoglycan biosynthetic process"/>
    <property type="evidence" value="ECO:0007669"/>
    <property type="project" value="TreeGrafter"/>
</dbReference>
<comment type="similarity">
    <text evidence="5">Belongs to the alanine racemase family.</text>
</comment>
<dbReference type="InterPro" id="IPR000821">
    <property type="entry name" value="Ala_racemase"/>
</dbReference>
<sequence length="384" mass="42712">MANNLMKSSDIKFVTWAEINLDNLKHNFLLLKSFLSPKTKYCGVVKANAYGHGSVEISRFYEKIGADYLAVARLEEGLELRENGIKLPIILLGYTDTKNCQLAAKNGIELSVFSYEMAKDLSEILGENQVKVHIKLDTGMSRIGFVVNDESSANLAISEIEKISNLKNIKIVGLFTHFAQADDDEFRNLQLKRYKMVADKLDIYTKHVSNSIAMVGKKECEFDMVRAGICAYGFLPAPNLNLDLKTVMSLKTTVANVKTLPPNSPISYGCTYHTSQSEKIATISIGYADGFLRSQKEPKVLISGVLCDVVGRVCMDQCMVKVPNELDVKMGDEVVIFGDGLLSATDVAKRWESIDYEVVCAVSRRVARVYKEGEKVVKVVEYLV</sequence>
<dbReference type="GO" id="GO:0030632">
    <property type="term" value="P:D-alanine biosynthetic process"/>
    <property type="evidence" value="ECO:0007669"/>
    <property type="project" value="UniProtKB-UniRule"/>
</dbReference>
<comment type="function">
    <text evidence="5">Catalyzes the interconversion of L-alanine and D-alanine. May also act on other amino acids.</text>
</comment>
<dbReference type="SUPFAM" id="SSF50621">
    <property type="entry name" value="Alanine racemase C-terminal domain-like"/>
    <property type="match status" value="1"/>
</dbReference>
<comment type="cofactor">
    <cofactor evidence="2 5 6">
        <name>pyridoxal 5'-phosphate</name>
        <dbReference type="ChEBI" id="CHEBI:597326"/>
    </cofactor>
</comment>
<evidence type="ECO:0000256" key="5">
    <source>
        <dbReference type="HAMAP-Rule" id="MF_01201"/>
    </source>
</evidence>
<protein>
    <recommendedName>
        <fullName evidence="5">Alanine racemase</fullName>
        <ecNumber evidence="5">5.1.1.1</ecNumber>
    </recommendedName>
</protein>
<reference evidence="9 10" key="1">
    <citation type="submission" date="2016-02" db="EMBL/GenBank/DDBJ databases">
        <authorList>
            <consortium name="Pathogen Informatics"/>
        </authorList>
    </citation>
    <scope>NUCLEOTIDE SEQUENCE [LARGE SCALE GENOMIC DNA]</scope>
    <source>
        <strain evidence="9 10">RC20</strain>
    </source>
</reference>
<dbReference type="InterPro" id="IPR020622">
    <property type="entry name" value="Ala_racemase_pyridoxalP-BS"/>
</dbReference>
<dbReference type="Pfam" id="PF01168">
    <property type="entry name" value="Ala_racemase_N"/>
    <property type="match status" value="1"/>
</dbReference>
<evidence type="ECO:0000256" key="2">
    <source>
        <dbReference type="ARBA" id="ARBA00001933"/>
    </source>
</evidence>
<feature type="modified residue" description="N6-(pyridoxal phosphate)lysine" evidence="5 6">
    <location>
        <position position="46"/>
    </location>
</feature>
<dbReference type="InterPro" id="IPR009006">
    <property type="entry name" value="Ala_racemase/Decarboxylase_C"/>
</dbReference>
<evidence type="ECO:0000259" key="8">
    <source>
        <dbReference type="SMART" id="SM01005"/>
    </source>
</evidence>
<evidence type="ECO:0000256" key="6">
    <source>
        <dbReference type="PIRSR" id="PIRSR600821-50"/>
    </source>
</evidence>
<dbReference type="Pfam" id="PF00842">
    <property type="entry name" value="Ala_racemase_C"/>
    <property type="match status" value="1"/>
</dbReference>
<dbReference type="CDD" id="cd00430">
    <property type="entry name" value="PLPDE_III_AR"/>
    <property type="match status" value="1"/>
</dbReference>